<proteinExistence type="predicted"/>
<sequence>MQLLSRSKVLISMVPPRSRSSSFGFRSRHHKSLHLIRRWMVHGRVSDPIPLISTVFSVIYLDGSKIKNKEVIDYIKKVLESDAFYIPSVNGSVGLEPSEDYTTIELA</sequence>
<comment type="caution">
    <text evidence="1">The sequence shown here is derived from an EMBL/GenBank/DDBJ whole genome shotgun (WGS) entry which is preliminary data.</text>
</comment>
<keyword evidence="2" id="KW-1185">Reference proteome</keyword>
<dbReference type="Proteomes" id="UP001055811">
    <property type="component" value="Linkage Group LG01"/>
</dbReference>
<evidence type="ECO:0000313" key="1">
    <source>
        <dbReference type="EMBL" id="KAI3791114.1"/>
    </source>
</evidence>
<evidence type="ECO:0000313" key="2">
    <source>
        <dbReference type="Proteomes" id="UP001055811"/>
    </source>
</evidence>
<name>A0ACB9H5T3_CICIN</name>
<organism evidence="1 2">
    <name type="scientific">Cichorium intybus</name>
    <name type="common">Chicory</name>
    <dbReference type="NCBI Taxonomy" id="13427"/>
    <lineage>
        <taxon>Eukaryota</taxon>
        <taxon>Viridiplantae</taxon>
        <taxon>Streptophyta</taxon>
        <taxon>Embryophyta</taxon>
        <taxon>Tracheophyta</taxon>
        <taxon>Spermatophyta</taxon>
        <taxon>Magnoliopsida</taxon>
        <taxon>eudicotyledons</taxon>
        <taxon>Gunneridae</taxon>
        <taxon>Pentapetalae</taxon>
        <taxon>asterids</taxon>
        <taxon>campanulids</taxon>
        <taxon>Asterales</taxon>
        <taxon>Asteraceae</taxon>
        <taxon>Cichorioideae</taxon>
        <taxon>Cichorieae</taxon>
        <taxon>Cichoriinae</taxon>
        <taxon>Cichorium</taxon>
    </lineage>
</organism>
<gene>
    <name evidence="1" type="ORF">L2E82_04724</name>
</gene>
<accession>A0ACB9H5T3</accession>
<reference evidence="1 2" key="2">
    <citation type="journal article" date="2022" name="Mol. Ecol. Resour.">
        <title>The genomes of chicory, endive, great burdock and yacon provide insights into Asteraceae paleo-polyploidization history and plant inulin production.</title>
        <authorList>
            <person name="Fan W."/>
            <person name="Wang S."/>
            <person name="Wang H."/>
            <person name="Wang A."/>
            <person name="Jiang F."/>
            <person name="Liu H."/>
            <person name="Zhao H."/>
            <person name="Xu D."/>
            <person name="Zhang Y."/>
        </authorList>
    </citation>
    <scope>NUCLEOTIDE SEQUENCE [LARGE SCALE GENOMIC DNA]</scope>
    <source>
        <strain evidence="2">cv. Punajuju</strain>
        <tissue evidence="1">Leaves</tissue>
    </source>
</reference>
<dbReference type="EMBL" id="CM042009">
    <property type="protein sequence ID" value="KAI3791114.1"/>
    <property type="molecule type" value="Genomic_DNA"/>
</dbReference>
<protein>
    <submittedName>
        <fullName evidence="1">Uncharacterized protein</fullName>
    </submittedName>
</protein>
<reference evidence="2" key="1">
    <citation type="journal article" date="2022" name="Mol. Ecol. Resour.">
        <title>The genomes of chicory, endive, great burdock and yacon provide insights into Asteraceae palaeo-polyploidization history and plant inulin production.</title>
        <authorList>
            <person name="Fan W."/>
            <person name="Wang S."/>
            <person name="Wang H."/>
            <person name="Wang A."/>
            <person name="Jiang F."/>
            <person name="Liu H."/>
            <person name="Zhao H."/>
            <person name="Xu D."/>
            <person name="Zhang Y."/>
        </authorList>
    </citation>
    <scope>NUCLEOTIDE SEQUENCE [LARGE SCALE GENOMIC DNA]</scope>
    <source>
        <strain evidence="2">cv. Punajuju</strain>
    </source>
</reference>